<dbReference type="EMBL" id="QUMU01000008">
    <property type="protein sequence ID" value="REG28511.1"/>
    <property type="molecule type" value="Genomic_DNA"/>
</dbReference>
<feature type="signal peptide" evidence="3">
    <location>
        <begin position="1"/>
        <end position="27"/>
    </location>
</feature>
<evidence type="ECO:0008006" key="6">
    <source>
        <dbReference type="Google" id="ProtNLM"/>
    </source>
</evidence>
<evidence type="ECO:0000256" key="2">
    <source>
        <dbReference type="SAM" id="Phobius"/>
    </source>
</evidence>
<feature type="compositionally biased region" description="Acidic residues" evidence="1">
    <location>
        <begin position="67"/>
        <end position="79"/>
    </location>
</feature>
<evidence type="ECO:0000313" key="4">
    <source>
        <dbReference type="EMBL" id="REG28511.1"/>
    </source>
</evidence>
<dbReference type="Proteomes" id="UP000256345">
    <property type="component" value="Unassembled WGS sequence"/>
</dbReference>
<keyword evidence="2" id="KW-0472">Membrane</keyword>
<sequence length="750" mass="81117">MPRLPLLRLLSLMMCLAVWMPARQAHAQKPRSTAQKSPRQTPAEKPGYDDPSMLEPSEMTVEPSSELSEEESSEEESDEGSTRAGRGKNRKGQKSRDEEEEAAQDAPPVDEKPATGMTVETKPVAPAPLPVVRPPPPPILAPRVTDADLQAAWDKWRKAVAALDMESARKAQTELVSLKDDVAALDMESLSIGFIRAAEGRRKANDGAGALQLLEHAVSLSPNLPYARLALAEAHARRSPGDVGAYSGELKAALSVMLKDPRYRRPALADLGAVFLVAVLATAAVVVGVLFLRRARFFFHDFHHLFPRAAARWQSAALAVLLLIGTPVALRLGLVPVLLILLLSVSLYLSKLERAVGALLLVAAAFVPFAAGKIAQTSAFAGTVAEDVYILERGGLSAEAVADRVRARSENKQQKIEFAELFALGRFEARRGQLDEAITHYKAASAMSNAPHAALLTNWANALLVKGETDEAARKYAEASAADPGLAAPAFNLAEVYRRRAAVAPDSEIGSENQKARDALQAAQRLDSSLLMWQRPPEDRLFMNRLLLAPALAEEDLPPTDDPAAGERVEAQLSRRLLGGGSGLTAWGLPVLGALLAFGLGFAGQSMKASRECEKCGRPVCRRCDKELGVASKMCAQCVNAFSRKGAVEARVRARKQIEIERHRQWESGVSYAIGALVSGAGHLFQGLTVRGTLYAFFFLFAVSGVLLRSGVLRAPYGEVPLYLKLAPLLLLLIPLHLLTLRGLYRRQNE</sequence>
<name>A0ABX9JWG9_9BACT</name>
<dbReference type="SUPFAM" id="SSF48452">
    <property type="entry name" value="TPR-like"/>
    <property type="match status" value="1"/>
</dbReference>
<organism evidence="4 5">
    <name type="scientific">Archangium gephyra</name>
    <dbReference type="NCBI Taxonomy" id="48"/>
    <lineage>
        <taxon>Bacteria</taxon>
        <taxon>Pseudomonadati</taxon>
        <taxon>Myxococcota</taxon>
        <taxon>Myxococcia</taxon>
        <taxon>Myxococcales</taxon>
        <taxon>Cystobacterineae</taxon>
        <taxon>Archangiaceae</taxon>
        <taxon>Archangium</taxon>
    </lineage>
</organism>
<dbReference type="Gene3D" id="1.25.40.10">
    <property type="entry name" value="Tetratricopeptide repeat domain"/>
    <property type="match status" value="1"/>
</dbReference>
<evidence type="ECO:0000256" key="1">
    <source>
        <dbReference type="SAM" id="MobiDB-lite"/>
    </source>
</evidence>
<accession>A0ABX9JWG9</accession>
<reference evidence="4 5" key="1">
    <citation type="submission" date="2018-08" db="EMBL/GenBank/DDBJ databases">
        <title>Genomic Encyclopedia of Archaeal and Bacterial Type Strains, Phase II (KMG-II): from individual species to whole genera.</title>
        <authorList>
            <person name="Goeker M."/>
        </authorList>
    </citation>
    <scope>NUCLEOTIDE SEQUENCE [LARGE SCALE GENOMIC DNA]</scope>
    <source>
        <strain evidence="4 5">DSM 2261</strain>
    </source>
</reference>
<evidence type="ECO:0000256" key="3">
    <source>
        <dbReference type="SAM" id="SignalP"/>
    </source>
</evidence>
<feature type="region of interest" description="Disordered" evidence="1">
    <location>
        <begin position="24"/>
        <end position="116"/>
    </location>
</feature>
<dbReference type="SMART" id="SM00028">
    <property type="entry name" value="TPR"/>
    <property type="match status" value="3"/>
</dbReference>
<feature type="transmembrane region" description="Helical" evidence="2">
    <location>
        <begin position="271"/>
        <end position="293"/>
    </location>
</feature>
<feature type="transmembrane region" description="Helical" evidence="2">
    <location>
        <begin position="722"/>
        <end position="745"/>
    </location>
</feature>
<feature type="chain" id="PRO_5047467741" description="Tetratricopeptide repeat protein" evidence="3">
    <location>
        <begin position="28"/>
        <end position="750"/>
    </location>
</feature>
<gene>
    <name evidence="4" type="ORF">ATI61_10844</name>
</gene>
<keyword evidence="2" id="KW-0812">Transmembrane</keyword>
<feature type="compositionally biased region" description="Polar residues" evidence="1">
    <location>
        <begin position="30"/>
        <end position="40"/>
    </location>
</feature>
<dbReference type="InterPro" id="IPR019734">
    <property type="entry name" value="TPR_rpt"/>
</dbReference>
<feature type="transmembrane region" description="Helical" evidence="2">
    <location>
        <begin position="584"/>
        <end position="603"/>
    </location>
</feature>
<dbReference type="InterPro" id="IPR011990">
    <property type="entry name" value="TPR-like_helical_dom_sf"/>
</dbReference>
<keyword evidence="2" id="KW-1133">Transmembrane helix</keyword>
<evidence type="ECO:0000313" key="5">
    <source>
        <dbReference type="Proteomes" id="UP000256345"/>
    </source>
</evidence>
<feature type="transmembrane region" description="Helical" evidence="2">
    <location>
        <begin position="356"/>
        <end position="375"/>
    </location>
</feature>
<keyword evidence="5" id="KW-1185">Reference proteome</keyword>
<protein>
    <recommendedName>
        <fullName evidence="6">Tetratricopeptide repeat protein</fullName>
    </recommendedName>
</protein>
<comment type="caution">
    <text evidence="4">The sequence shown here is derived from an EMBL/GenBank/DDBJ whole genome shotgun (WGS) entry which is preliminary data.</text>
</comment>
<dbReference type="RefSeq" id="WP_075335946.1">
    <property type="nucleotide sequence ID" value="NZ_CP011509.1"/>
</dbReference>
<keyword evidence="3" id="KW-0732">Signal</keyword>
<proteinExistence type="predicted"/>
<feature type="transmembrane region" description="Helical" evidence="2">
    <location>
        <begin position="692"/>
        <end position="710"/>
    </location>
</feature>